<keyword evidence="2" id="KW-0645">Protease</keyword>
<dbReference type="Gene3D" id="3.40.630.20">
    <property type="entry name" value="Peptidase C15, pyroglutamyl peptidase I-like"/>
    <property type="match status" value="1"/>
</dbReference>
<keyword evidence="4" id="KW-0788">Thiol protease</keyword>
<evidence type="ECO:0000313" key="6">
    <source>
        <dbReference type="Proteomes" id="UP000886520"/>
    </source>
</evidence>
<dbReference type="SUPFAM" id="SSF53182">
    <property type="entry name" value="Pyrrolidone carboxyl peptidase (pyroglutamate aminopeptidase)"/>
    <property type="match status" value="1"/>
</dbReference>
<evidence type="ECO:0000256" key="2">
    <source>
        <dbReference type="ARBA" id="ARBA00022670"/>
    </source>
</evidence>
<keyword evidence="3" id="KW-0378">Hydrolase</keyword>
<dbReference type="InterPro" id="IPR016125">
    <property type="entry name" value="Peptidase_C15-like"/>
</dbReference>
<dbReference type="InterPro" id="IPR036440">
    <property type="entry name" value="Peptidase_C15-like_sf"/>
</dbReference>
<dbReference type="EMBL" id="JABFUD020000003">
    <property type="protein sequence ID" value="KAI5081818.1"/>
    <property type="molecule type" value="Genomic_DNA"/>
</dbReference>
<evidence type="ECO:0000313" key="5">
    <source>
        <dbReference type="EMBL" id="KAI5081818.1"/>
    </source>
</evidence>
<dbReference type="Proteomes" id="UP000886520">
    <property type="component" value="Chromosome 2"/>
</dbReference>
<dbReference type="PANTHER" id="PTHR23402">
    <property type="entry name" value="PROTEASE FAMILY C15 PYROGLUTAMYL-PEPTIDASE I-RELATED"/>
    <property type="match status" value="1"/>
</dbReference>
<proteinExistence type="inferred from homology"/>
<keyword evidence="6" id="KW-1185">Reference proteome</keyword>
<comment type="similarity">
    <text evidence="1">Belongs to the peptidase C15 family.</text>
</comment>
<dbReference type="AlphaFoldDB" id="A0A9D4ZN65"/>
<dbReference type="OrthoDB" id="407146at2759"/>
<organism evidence="5 6">
    <name type="scientific">Adiantum capillus-veneris</name>
    <name type="common">Maidenhair fern</name>
    <dbReference type="NCBI Taxonomy" id="13818"/>
    <lineage>
        <taxon>Eukaryota</taxon>
        <taxon>Viridiplantae</taxon>
        <taxon>Streptophyta</taxon>
        <taxon>Embryophyta</taxon>
        <taxon>Tracheophyta</taxon>
        <taxon>Polypodiopsida</taxon>
        <taxon>Polypodiidae</taxon>
        <taxon>Polypodiales</taxon>
        <taxon>Pteridineae</taxon>
        <taxon>Pteridaceae</taxon>
        <taxon>Vittarioideae</taxon>
        <taxon>Adiantum</taxon>
    </lineage>
</organism>
<gene>
    <name evidence="5" type="ORF">GOP47_0001561</name>
</gene>
<dbReference type="PANTHER" id="PTHR23402:SF1">
    <property type="entry name" value="PYROGLUTAMYL-PEPTIDASE I"/>
    <property type="match status" value="1"/>
</dbReference>
<dbReference type="GO" id="GO:0006508">
    <property type="term" value="P:proteolysis"/>
    <property type="evidence" value="ECO:0007669"/>
    <property type="project" value="UniProtKB-KW"/>
</dbReference>
<evidence type="ECO:0000256" key="4">
    <source>
        <dbReference type="ARBA" id="ARBA00022807"/>
    </source>
</evidence>
<sequence length="176" mass="19110">MGSEGPAPGCVIHVTGFKKFHGVDENPTEVLALSLETYIEKRGLPQGTKLGSVNVLETAGDGALATLRNLLDSSISFKHKESLNADPCDQVIWVHMGVNSGANKFAIERKAVNEATFRCPDEMGWQPQRLPIVSEDGGISFVREMMPGVLSAIIKIDTEKQIEFMASLFDMLSSVC</sequence>
<dbReference type="GO" id="GO:0008234">
    <property type="term" value="F:cysteine-type peptidase activity"/>
    <property type="evidence" value="ECO:0007669"/>
    <property type="project" value="UniProtKB-KW"/>
</dbReference>
<name>A0A9D4ZN65_ADICA</name>
<protein>
    <submittedName>
        <fullName evidence="5">Uncharacterized protein</fullName>
    </submittedName>
</protein>
<accession>A0A9D4ZN65</accession>
<comment type="caution">
    <text evidence="5">The sequence shown here is derived from an EMBL/GenBank/DDBJ whole genome shotgun (WGS) entry which is preliminary data.</text>
</comment>
<evidence type="ECO:0000256" key="3">
    <source>
        <dbReference type="ARBA" id="ARBA00022801"/>
    </source>
</evidence>
<evidence type="ECO:0000256" key="1">
    <source>
        <dbReference type="ARBA" id="ARBA00006641"/>
    </source>
</evidence>
<reference evidence="5" key="1">
    <citation type="submission" date="2021-01" db="EMBL/GenBank/DDBJ databases">
        <title>Adiantum capillus-veneris genome.</title>
        <authorList>
            <person name="Fang Y."/>
            <person name="Liao Q."/>
        </authorList>
    </citation>
    <scope>NUCLEOTIDE SEQUENCE</scope>
    <source>
        <strain evidence="5">H3</strain>
        <tissue evidence="5">Leaf</tissue>
    </source>
</reference>